<evidence type="ECO:0008006" key="4">
    <source>
        <dbReference type="Google" id="ProtNLM"/>
    </source>
</evidence>
<reference evidence="2 3" key="1">
    <citation type="submission" date="2019-08" db="EMBL/GenBank/DDBJ databases">
        <title>Deep-cultivation of Planctomycetes and their phenomic and genomic characterization uncovers novel biology.</title>
        <authorList>
            <person name="Wiegand S."/>
            <person name="Jogler M."/>
            <person name="Boedeker C."/>
            <person name="Pinto D."/>
            <person name="Vollmers J."/>
            <person name="Rivas-Marin E."/>
            <person name="Kohn T."/>
            <person name="Peeters S.H."/>
            <person name="Heuer A."/>
            <person name="Rast P."/>
            <person name="Oberbeckmann S."/>
            <person name="Bunk B."/>
            <person name="Jeske O."/>
            <person name="Meyerdierks A."/>
            <person name="Storesund J.E."/>
            <person name="Kallscheuer N."/>
            <person name="Luecker S."/>
            <person name="Lage O.M."/>
            <person name="Pohl T."/>
            <person name="Merkel B.J."/>
            <person name="Hornburger P."/>
            <person name="Mueller R.-W."/>
            <person name="Bruemmer F."/>
            <person name="Labrenz M."/>
            <person name="Spormann A.M."/>
            <person name="Op den Camp H."/>
            <person name="Overmann J."/>
            <person name="Amann R."/>
            <person name="Jetten M.S.M."/>
            <person name="Mascher T."/>
            <person name="Medema M.H."/>
            <person name="Devos D.P."/>
            <person name="Kaster A.-K."/>
            <person name="Ovreas L."/>
            <person name="Rohde M."/>
            <person name="Galperin M.Y."/>
            <person name="Jogler C."/>
        </authorList>
    </citation>
    <scope>NUCLEOTIDE SEQUENCE [LARGE SCALE GENOMIC DNA]</scope>
    <source>
        <strain evidence="2 3">Pr1d</strain>
    </source>
</reference>
<dbReference type="Proteomes" id="UP000323917">
    <property type="component" value="Chromosome"/>
</dbReference>
<dbReference type="EMBL" id="CP042913">
    <property type="protein sequence ID" value="QEG33676.1"/>
    <property type="molecule type" value="Genomic_DNA"/>
</dbReference>
<proteinExistence type="predicted"/>
<keyword evidence="1" id="KW-0472">Membrane</keyword>
<sequence>MSYRPIPDILRAMETSTLESGTIPPPLSLRFYLWFVIAITVFELCRVATMGSLSFTIPFTGWMIAFPYMFSIFFVFAALRGSKFGPAIKSVRSFLVFAIILGVLEFAFSYGREDFDNPYLRVSLWRPVFTVMIPCLWLIVLNSKAVSTYCSGEPV</sequence>
<evidence type="ECO:0000313" key="2">
    <source>
        <dbReference type="EMBL" id="QEG33676.1"/>
    </source>
</evidence>
<accession>A0A5B9Q9U8</accession>
<feature type="transmembrane region" description="Helical" evidence="1">
    <location>
        <begin position="91"/>
        <end position="111"/>
    </location>
</feature>
<evidence type="ECO:0000313" key="3">
    <source>
        <dbReference type="Proteomes" id="UP000323917"/>
    </source>
</evidence>
<keyword evidence="3" id="KW-1185">Reference proteome</keyword>
<feature type="transmembrane region" description="Helical" evidence="1">
    <location>
        <begin position="59"/>
        <end position="79"/>
    </location>
</feature>
<keyword evidence="1" id="KW-0812">Transmembrane</keyword>
<dbReference type="KEGG" id="bgok:Pr1d_09400"/>
<name>A0A5B9Q9U8_9BACT</name>
<organism evidence="2 3">
    <name type="scientific">Bythopirellula goksoeyrii</name>
    <dbReference type="NCBI Taxonomy" id="1400387"/>
    <lineage>
        <taxon>Bacteria</taxon>
        <taxon>Pseudomonadati</taxon>
        <taxon>Planctomycetota</taxon>
        <taxon>Planctomycetia</taxon>
        <taxon>Pirellulales</taxon>
        <taxon>Lacipirellulaceae</taxon>
        <taxon>Bythopirellula</taxon>
    </lineage>
</organism>
<feature type="transmembrane region" description="Helical" evidence="1">
    <location>
        <begin position="123"/>
        <end position="141"/>
    </location>
</feature>
<evidence type="ECO:0000256" key="1">
    <source>
        <dbReference type="SAM" id="Phobius"/>
    </source>
</evidence>
<dbReference type="AlphaFoldDB" id="A0A5B9Q9U8"/>
<feature type="transmembrane region" description="Helical" evidence="1">
    <location>
        <begin position="31"/>
        <end position="53"/>
    </location>
</feature>
<protein>
    <recommendedName>
        <fullName evidence="4">Transmembrane protein</fullName>
    </recommendedName>
</protein>
<keyword evidence="1" id="KW-1133">Transmembrane helix</keyword>
<gene>
    <name evidence="2" type="ORF">Pr1d_09400</name>
</gene>